<keyword evidence="1" id="KW-0472">Membrane</keyword>
<keyword evidence="3" id="KW-1185">Reference proteome</keyword>
<protein>
    <submittedName>
        <fullName evidence="2">Uncharacterized protein</fullName>
    </submittedName>
</protein>
<keyword evidence="1" id="KW-1133">Transmembrane helix</keyword>
<name>A0A1T5EMR7_9SPHN</name>
<sequence>MTDNETGRAIALQDYEQQTAEAMARLQYQVDYSKALLNGLTVGNGGAILALLTFIGNTGSKVDPASMRSAFSFYGAGLACVLIAYAAGFFTQYFFYDATQSQAWNAQSAALGAGSEHDVSGPMRRGNIALVVGILAAIASMVSFISGSLLALSALT</sequence>
<keyword evidence="1" id="KW-0812">Transmembrane</keyword>
<dbReference type="OrthoDB" id="7478167at2"/>
<gene>
    <name evidence="2" type="ORF">SAMN06295937_102332</name>
</gene>
<evidence type="ECO:0000313" key="3">
    <source>
        <dbReference type="Proteomes" id="UP000190044"/>
    </source>
</evidence>
<evidence type="ECO:0000313" key="2">
    <source>
        <dbReference type="EMBL" id="SKB85098.1"/>
    </source>
</evidence>
<proteinExistence type="predicted"/>
<organism evidence="2 3">
    <name type="scientific">Sphingopyxis flava</name>
    <dbReference type="NCBI Taxonomy" id="1507287"/>
    <lineage>
        <taxon>Bacteria</taxon>
        <taxon>Pseudomonadati</taxon>
        <taxon>Pseudomonadota</taxon>
        <taxon>Alphaproteobacteria</taxon>
        <taxon>Sphingomonadales</taxon>
        <taxon>Sphingomonadaceae</taxon>
        <taxon>Sphingopyxis</taxon>
    </lineage>
</organism>
<dbReference type="AlphaFoldDB" id="A0A1T5EMR7"/>
<reference evidence="3" key="1">
    <citation type="submission" date="2017-02" db="EMBL/GenBank/DDBJ databases">
        <authorList>
            <person name="Varghese N."/>
            <person name="Submissions S."/>
        </authorList>
    </citation>
    <scope>NUCLEOTIDE SEQUENCE [LARGE SCALE GENOMIC DNA]</scope>
    <source>
        <strain evidence="3">R11H</strain>
    </source>
</reference>
<dbReference type="EMBL" id="FUYP01000023">
    <property type="protein sequence ID" value="SKB85098.1"/>
    <property type="molecule type" value="Genomic_DNA"/>
</dbReference>
<dbReference type="RefSeq" id="WP_079639591.1">
    <property type="nucleotide sequence ID" value="NZ_FUYP01000023.1"/>
</dbReference>
<feature type="transmembrane region" description="Helical" evidence="1">
    <location>
        <begin position="128"/>
        <end position="152"/>
    </location>
</feature>
<evidence type="ECO:0000256" key="1">
    <source>
        <dbReference type="SAM" id="Phobius"/>
    </source>
</evidence>
<feature type="transmembrane region" description="Helical" evidence="1">
    <location>
        <begin position="35"/>
        <end position="59"/>
    </location>
</feature>
<accession>A0A1T5EMR7</accession>
<dbReference type="Proteomes" id="UP000190044">
    <property type="component" value="Unassembled WGS sequence"/>
</dbReference>
<feature type="transmembrane region" description="Helical" evidence="1">
    <location>
        <begin position="71"/>
        <end position="95"/>
    </location>
</feature>